<evidence type="ECO:0000313" key="2">
    <source>
        <dbReference type="Proteomes" id="UP001501102"/>
    </source>
</evidence>
<gene>
    <name evidence="1" type="ORF">GCM10020221_23500</name>
</gene>
<accession>A0ABN3WVQ4</accession>
<evidence type="ECO:0000313" key="1">
    <source>
        <dbReference type="EMBL" id="GAA2926864.1"/>
    </source>
</evidence>
<proteinExistence type="predicted"/>
<protein>
    <submittedName>
        <fullName evidence="1">Uncharacterized protein</fullName>
    </submittedName>
</protein>
<dbReference type="Proteomes" id="UP001501102">
    <property type="component" value="Unassembled WGS sequence"/>
</dbReference>
<dbReference type="EMBL" id="BAAAXZ010000088">
    <property type="protein sequence ID" value="GAA2926864.1"/>
    <property type="molecule type" value="Genomic_DNA"/>
</dbReference>
<organism evidence="1 2">
    <name type="scientific">Streptomyces thioluteus</name>
    <dbReference type="NCBI Taxonomy" id="66431"/>
    <lineage>
        <taxon>Bacteria</taxon>
        <taxon>Bacillati</taxon>
        <taxon>Actinomycetota</taxon>
        <taxon>Actinomycetes</taxon>
        <taxon>Kitasatosporales</taxon>
        <taxon>Streptomycetaceae</taxon>
        <taxon>Streptomyces</taxon>
    </lineage>
</organism>
<reference evidence="1 2" key="1">
    <citation type="journal article" date="2019" name="Int. J. Syst. Evol. Microbiol.">
        <title>The Global Catalogue of Microorganisms (GCM) 10K type strain sequencing project: providing services to taxonomists for standard genome sequencing and annotation.</title>
        <authorList>
            <consortium name="The Broad Institute Genomics Platform"/>
            <consortium name="The Broad Institute Genome Sequencing Center for Infectious Disease"/>
            <person name="Wu L."/>
            <person name="Ma J."/>
        </authorList>
    </citation>
    <scope>NUCLEOTIDE SEQUENCE [LARGE SCALE GENOMIC DNA]</scope>
    <source>
        <strain evidence="1 2">JCM 4087</strain>
    </source>
</reference>
<sequence>MPASAPPPSELPAPVPVPCTECRRIKGAFHAATREGNRTAAQGWIVAMGRHQRWMH</sequence>
<comment type="caution">
    <text evidence="1">The sequence shown here is derived from an EMBL/GenBank/DDBJ whole genome shotgun (WGS) entry which is preliminary data.</text>
</comment>
<keyword evidence="2" id="KW-1185">Reference proteome</keyword>
<name>A0ABN3WVQ4_STRTU</name>